<evidence type="ECO:0000313" key="2">
    <source>
        <dbReference type="Ensembl" id="ENSCAFP00845003079.1"/>
    </source>
</evidence>
<proteinExistence type="predicted"/>
<feature type="compositionally biased region" description="Basic and acidic residues" evidence="1">
    <location>
        <begin position="538"/>
        <end position="549"/>
    </location>
</feature>
<dbReference type="Proteomes" id="UP000805418">
    <property type="component" value="Chromosome 2"/>
</dbReference>
<feature type="compositionally biased region" description="Low complexity" evidence="1">
    <location>
        <begin position="301"/>
        <end position="313"/>
    </location>
</feature>
<dbReference type="Ensembl" id="ENSCAFT00845003865.1">
    <property type="protein sequence ID" value="ENSCAFP00845003079.1"/>
    <property type="gene ID" value="ENSCAFG00845002197.1"/>
</dbReference>
<reference evidence="2" key="1">
    <citation type="submission" date="2020-03" db="EMBL/GenBank/DDBJ databases">
        <title>Long-read based genome assembly of a Labrador retriever dog.</title>
        <authorList>
            <person name="Eory L."/>
            <person name="Zhang W."/>
            <person name="Schoenebeck J."/>
        </authorList>
    </citation>
    <scope>NUCLEOTIDE SEQUENCE [LARGE SCALE GENOMIC DNA]</scope>
    <source>
        <strain evidence="2">Labrador retriever</strain>
    </source>
</reference>
<sequence length="1442" mass="157343">MNSSLQQQSNLPPPARPQGRARDPAVQQSNLSARGAGLAGGRRCSPRPPPELQESVGPRGAAQGSPRPPGSLACPSSTLRSPRLLATDTPCPDVPPAAGSAPFNGCAQPDSGPWGGLRSGPSRFVGEPLTLEDLTVPVHGRAQALSHTAVHQLLASVRHLERAVARLGCRPSQEAPGPAQRAPWSSSGQALAAPPQPGRPGLAPWGGRKEHPGRLGGSADCPETRGSQAGPAGSQASRRPASSLEATLGTLAGDCLAPKDGVPPATPQRQEESSPGPPRGSWQRGDPQLPPGAGSREARRCSWARSSAARGVPPGRGGGEVAPQEQSSREEERTASRPPDAAPAGSSLQEKARNIVGLESETAGRPWLSPCFRAWWRWVQRRRAAAALVARGRRQLLHRGLWALRGALRLREAQLEAAWGRHTRALLAQSFRKWRNRTLQQKQGQPPVRAGPGPPRPGPGGGQDPSGRGPEVDPARSSSPARGGIGFSPGNFPRGPGSQREEAAAWPGPDGGDGGAQMLQALGHLAVFLLWCHQKKWDRQDRGAQRENPRVPPRTQGMGRPPEAWRSHAVDAPRAASPDTQPRRAWLGRCFGAWQRFTQRGAVFRERLAHRRAHTLRLCLQQWLRMRRLRASDGAKVTQLSLCRQKAGSATLCGAAPGVAPARGLGVVARVQAPAQEQGRGSLQEACRRLALQRALLLWRMRLSQRRRPETQLGLPCDLNDVLGSHVFRCLPFGELTSRRPVSPSLHPSRGRAPTWLPPESGVLGPGAQLHLPSGAWLRSASISDRALRQLQHILSGGHLTAWGLSASAPELLGSLPGGEPWLGSRPLRSSPQQAFRAPAPLETLGLSFRWASGQRRKGRCLRLWQVRARQSRGAARWCLRALQRRVLLGWSRWASAQGAQRDLAVGWARGRCGRAALCWWRRRLAQRLEVEQRVRARGRALARGALQRWRTCWQRQQFLHGKYQRWVQVHCQGLRRSMFQRWRRAAARRRRPGAPPEQLLLHSHSLAWCAVVRDTGALPTTGAFRGGPGEARGAAWAVWQGARAAEAWARERRVARASVGRWRKRMQERWADRQLWRAQAQQAFAAWRTALGQRCRVRQLAEERATLCQAPHARESRLHRGSRAQAARKLSARGLGAWAQAAVKGRIQRAAVTQFPQAGSRGLLWTHRALHLEPQAETQEALAGDPGVANEGCLPALPDTPAPRKQTPRLGTRRGPARSIGGRKRTPATRAQSKETDPGPGPGPPSSALGSVTLSPGGGDQPPARRALRGGRPAGPPAASGSQVLGDAAGRRLGRKYGQRWRHEALLRRLQGSERARRLAATWQRWVDAQGGERLARTLLRRWHLKWAWRVWRRRVLQLRVAQRLQQQEGGWVLSQAFEKWCQHLAARGQKRGATSSLITAGLRSPGSSCEMPEPMCAVDLGRSRGPSCSCDLFSWKEKQH</sequence>
<feature type="region of interest" description="Disordered" evidence="1">
    <location>
        <begin position="1179"/>
        <end position="1288"/>
    </location>
</feature>
<feature type="region of interest" description="Disordered" evidence="1">
    <location>
        <begin position="438"/>
        <end position="517"/>
    </location>
</feature>
<feature type="compositionally biased region" description="Basic residues" evidence="1">
    <location>
        <begin position="1212"/>
        <end position="1228"/>
    </location>
</feature>
<organism evidence="2 3">
    <name type="scientific">Canis lupus familiaris</name>
    <name type="common">Dog</name>
    <name type="synonym">Canis familiaris</name>
    <dbReference type="NCBI Taxonomy" id="9615"/>
    <lineage>
        <taxon>Eukaryota</taxon>
        <taxon>Metazoa</taxon>
        <taxon>Chordata</taxon>
        <taxon>Craniata</taxon>
        <taxon>Vertebrata</taxon>
        <taxon>Euteleostomi</taxon>
        <taxon>Mammalia</taxon>
        <taxon>Eutheria</taxon>
        <taxon>Laurasiatheria</taxon>
        <taxon>Carnivora</taxon>
        <taxon>Caniformia</taxon>
        <taxon>Canidae</taxon>
        <taxon>Canis</taxon>
    </lineage>
</organism>
<evidence type="ECO:0000256" key="1">
    <source>
        <dbReference type="SAM" id="MobiDB-lite"/>
    </source>
</evidence>
<protein>
    <submittedName>
        <fullName evidence="2">Uncharacterized protein</fullName>
    </submittedName>
</protein>
<dbReference type="GeneTree" id="ENSGT00390000000617"/>
<reference evidence="2" key="3">
    <citation type="submission" date="2025-09" db="UniProtKB">
        <authorList>
            <consortium name="Ensembl"/>
        </authorList>
    </citation>
    <scope>IDENTIFICATION</scope>
    <source>
        <strain evidence="2">Boxer</strain>
    </source>
</reference>
<feature type="region of interest" description="Disordered" evidence="1">
    <location>
        <begin position="538"/>
        <end position="581"/>
    </location>
</feature>
<dbReference type="PANTHER" id="PTHR38493:SF1">
    <property type="entry name" value="SFI1 SPINDLE BODY DOMAIN-CONTAINING PROTEIN"/>
    <property type="match status" value="1"/>
</dbReference>
<name>A0A8I3MS92_CANLF</name>
<dbReference type="Pfam" id="PF15736">
    <property type="entry name" value="DUF4684"/>
    <property type="match status" value="1"/>
</dbReference>
<dbReference type="OrthoDB" id="9043019at2759"/>
<accession>A0A8I3MS92</accession>
<feature type="region of interest" description="Disordered" evidence="1">
    <location>
        <begin position="1"/>
        <end position="125"/>
    </location>
</feature>
<dbReference type="InterPro" id="IPR031473">
    <property type="entry name" value="DUF4684"/>
</dbReference>
<reference evidence="2" key="2">
    <citation type="submission" date="2025-08" db="UniProtKB">
        <authorList>
            <consortium name="Ensembl"/>
        </authorList>
    </citation>
    <scope>IDENTIFICATION</scope>
    <source>
        <strain evidence="2">Boxer</strain>
    </source>
</reference>
<gene>
    <name evidence="2" type="primary">C2H1orf167</name>
</gene>
<feature type="region of interest" description="Disordered" evidence="1">
    <location>
        <begin position="171"/>
        <end position="350"/>
    </location>
</feature>
<evidence type="ECO:0000313" key="3">
    <source>
        <dbReference type="Proteomes" id="UP000805418"/>
    </source>
</evidence>
<dbReference type="PANTHER" id="PTHR38493">
    <property type="entry name" value="CHROMOSOME 1 OPEN READING FRAME 167"/>
    <property type="match status" value="1"/>
</dbReference>
<feature type="compositionally biased region" description="Polar residues" evidence="1">
    <location>
        <begin position="1"/>
        <end position="10"/>
    </location>
</feature>
<keyword evidence="3" id="KW-1185">Reference proteome</keyword>